<evidence type="ECO:0000256" key="1">
    <source>
        <dbReference type="SAM" id="SignalP"/>
    </source>
</evidence>
<sequence length="223" mass="24009">MEALVMSVALPALLAQYALVFMAATSAHTRMPECLPVQLGGYDEAYRAWDAGVCFTEEQLWHAACTTADCRAEEVRLSLPGRDGGAGSGTGLGDYFAALAPDDSLREPVWGGCSASQVNSIWSRFEAAGAWRGACVPFGDKRSTLLRHCGPEQALADGEFFWPVADLREVGERDPERNCTTEHGASANGDAFFGITTSPPTTIATAIRARHRARTRIDGWLRA</sequence>
<accession>A0A0D3L133</accession>
<organism evidence="2 3">
    <name type="scientific">Emiliania huxleyi (strain CCMP1516)</name>
    <dbReference type="NCBI Taxonomy" id="280463"/>
    <lineage>
        <taxon>Eukaryota</taxon>
        <taxon>Haptista</taxon>
        <taxon>Haptophyta</taxon>
        <taxon>Prymnesiophyceae</taxon>
        <taxon>Isochrysidales</taxon>
        <taxon>Noelaerhabdaceae</taxon>
        <taxon>Emiliania</taxon>
    </lineage>
</organism>
<keyword evidence="3" id="KW-1185">Reference proteome</keyword>
<dbReference type="RefSeq" id="XP_005794147.1">
    <property type="nucleotide sequence ID" value="XM_005794090.1"/>
</dbReference>
<reference evidence="3" key="1">
    <citation type="journal article" date="2013" name="Nature">
        <title>Pan genome of the phytoplankton Emiliania underpins its global distribution.</title>
        <authorList>
            <person name="Read B.A."/>
            <person name="Kegel J."/>
            <person name="Klute M.J."/>
            <person name="Kuo A."/>
            <person name="Lefebvre S.C."/>
            <person name="Maumus F."/>
            <person name="Mayer C."/>
            <person name="Miller J."/>
            <person name="Monier A."/>
            <person name="Salamov A."/>
            <person name="Young J."/>
            <person name="Aguilar M."/>
            <person name="Claverie J.M."/>
            <person name="Frickenhaus S."/>
            <person name="Gonzalez K."/>
            <person name="Herman E.K."/>
            <person name="Lin Y.C."/>
            <person name="Napier J."/>
            <person name="Ogata H."/>
            <person name="Sarno A.F."/>
            <person name="Shmutz J."/>
            <person name="Schroeder D."/>
            <person name="de Vargas C."/>
            <person name="Verret F."/>
            <person name="von Dassow P."/>
            <person name="Valentin K."/>
            <person name="Van de Peer Y."/>
            <person name="Wheeler G."/>
            <person name="Dacks J.B."/>
            <person name="Delwiche C.F."/>
            <person name="Dyhrman S.T."/>
            <person name="Glockner G."/>
            <person name="John U."/>
            <person name="Richards T."/>
            <person name="Worden A.Z."/>
            <person name="Zhang X."/>
            <person name="Grigoriev I.V."/>
            <person name="Allen A.E."/>
            <person name="Bidle K."/>
            <person name="Borodovsky M."/>
            <person name="Bowler C."/>
            <person name="Brownlee C."/>
            <person name="Cock J.M."/>
            <person name="Elias M."/>
            <person name="Gladyshev V.N."/>
            <person name="Groth M."/>
            <person name="Guda C."/>
            <person name="Hadaegh A."/>
            <person name="Iglesias-Rodriguez M.D."/>
            <person name="Jenkins J."/>
            <person name="Jones B.M."/>
            <person name="Lawson T."/>
            <person name="Leese F."/>
            <person name="Lindquist E."/>
            <person name="Lobanov A."/>
            <person name="Lomsadze A."/>
            <person name="Malik S.B."/>
            <person name="Marsh M.E."/>
            <person name="Mackinder L."/>
            <person name="Mock T."/>
            <person name="Mueller-Roeber B."/>
            <person name="Pagarete A."/>
            <person name="Parker M."/>
            <person name="Probert I."/>
            <person name="Quesneville H."/>
            <person name="Raines C."/>
            <person name="Rensing S.A."/>
            <person name="Riano-Pachon D.M."/>
            <person name="Richier S."/>
            <person name="Rokitta S."/>
            <person name="Shiraiwa Y."/>
            <person name="Soanes D.M."/>
            <person name="van der Giezen M."/>
            <person name="Wahlund T.M."/>
            <person name="Williams B."/>
            <person name="Wilson W."/>
            <person name="Wolfe G."/>
            <person name="Wurch L.L."/>
        </authorList>
    </citation>
    <scope>NUCLEOTIDE SEQUENCE</scope>
</reference>
<evidence type="ECO:0000313" key="2">
    <source>
        <dbReference type="EnsemblProtists" id="EOD41718"/>
    </source>
</evidence>
<dbReference type="GeneID" id="17286988"/>
<evidence type="ECO:0000313" key="3">
    <source>
        <dbReference type="Proteomes" id="UP000013827"/>
    </source>
</evidence>
<dbReference type="HOGENOM" id="CLU_1242064_0_0_1"/>
<name>A0A0D3L133_EMIH1</name>
<proteinExistence type="predicted"/>
<dbReference type="KEGG" id="ehx:EMIHUDRAFT_194189"/>
<dbReference type="PaxDb" id="2903-EOD41718"/>
<feature type="signal peptide" evidence="1">
    <location>
        <begin position="1"/>
        <end position="29"/>
    </location>
</feature>
<dbReference type="EnsemblProtists" id="EOD41718">
    <property type="protein sequence ID" value="EOD41718"/>
    <property type="gene ID" value="EMIHUDRAFT_194189"/>
</dbReference>
<protein>
    <submittedName>
        <fullName evidence="2">Uncharacterized protein</fullName>
    </submittedName>
</protein>
<feature type="chain" id="PRO_5044291994" evidence="1">
    <location>
        <begin position="30"/>
        <end position="223"/>
    </location>
</feature>
<dbReference type="AlphaFoldDB" id="A0A0D3L133"/>
<keyword evidence="1" id="KW-0732">Signal</keyword>
<dbReference type="Proteomes" id="UP000013827">
    <property type="component" value="Unassembled WGS sequence"/>
</dbReference>
<reference evidence="2" key="2">
    <citation type="submission" date="2024-10" db="UniProtKB">
        <authorList>
            <consortium name="EnsemblProtists"/>
        </authorList>
    </citation>
    <scope>IDENTIFICATION</scope>
</reference>